<keyword evidence="2" id="KW-0560">Oxidoreductase</keyword>
<dbReference type="InterPro" id="IPR020904">
    <property type="entry name" value="Sc_DH/Rdtase_CS"/>
</dbReference>
<dbReference type="FunFam" id="3.40.50.720:FF:000084">
    <property type="entry name" value="Short-chain dehydrogenase reductase"/>
    <property type="match status" value="1"/>
</dbReference>
<dbReference type="PANTHER" id="PTHR43669:SF14">
    <property type="entry name" value="OXIDOREDUCTASE"/>
    <property type="match status" value="1"/>
</dbReference>
<dbReference type="eggNOG" id="COG1028">
    <property type="taxonomic scope" value="Bacteria"/>
</dbReference>
<dbReference type="OrthoDB" id="9788235at2"/>
<dbReference type="Pfam" id="PF13561">
    <property type="entry name" value="adh_short_C2"/>
    <property type="match status" value="1"/>
</dbReference>
<dbReference type="InterPro" id="IPR036291">
    <property type="entry name" value="NAD(P)-bd_dom_sf"/>
</dbReference>
<dbReference type="SMART" id="SM00822">
    <property type="entry name" value="PKS_KR"/>
    <property type="match status" value="1"/>
</dbReference>
<comment type="similarity">
    <text evidence="1">Belongs to the short-chain dehydrogenases/reductases (SDR) family.</text>
</comment>
<evidence type="ECO:0000256" key="2">
    <source>
        <dbReference type="ARBA" id="ARBA00023002"/>
    </source>
</evidence>
<evidence type="ECO:0000259" key="3">
    <source>
        <dbReference type="SMART" id="SM00822"/>
    </source>
</evidence>
<gene>
    <name evidence="4" type="ordered locus">Dfer_5255</name>
</gene>
<name>C6VT85_DYAFD</name>
<feature type="domain" description="Ketoreductase" evidence="3">
    <location>
        <begin position="8"/>
        <end position="203"/>
    </location>
</feature>
<dbReference type="CDD" id="cd05233">
    <property type="entry name" value="SDR_c"/>
    <property type="match status" value="1"/>
</dbReference>
<keyword evidence="5" id="KW-1185">Reference proteome</keyword>
<dbReference type="SUPFAM" id="SSF51735">
    <property type="entry name" value="NAD(P)-binding Rossmann-fold domains"/>
    <property type="match status" value="1"/>
</dbReference>
<evidence type="ECO:0000313" key="5">
    <source>
        <dbReference type="Proteomes" id="UP000002011"/>
    </source>
</evidence>
<evidence type="ECO:0000256" key="1">
    <source>
        <dbReference type="ARBA" id="ARBA00006484"/>
    </source>
</evidence>
<dbReference type="Proteomes" id="UP000002011">
    <property type="component" value="Chromosome"/>
</dbReference>
<reference evidence="4 5" key="1">
    <citation type="journal article" date="2009" name="Stand. Genomic Sci.">
        <title>Complete genome sequence of Dyadobacter fermentans type strain (NS114).</title>
        <authorList>
            <person name="Lang E."/>
            <person name="Lapidus A."/>
            <person name="Chertkov O."/>
            <person name="Brettin T."/>
            <person name="Detter J.C."/>
            <person name="Han C."/>
            <person name="Copeland A."/>
            <person name="Glavina Del Rio T."/>
            <person name="Nolan M."/>
            <person name="Chen F."/>
            <person name="Lucas S."/>
            <person name="Tice H."/>
            <person name="Cheng J.F."/>
            <person name="Land M."/>
            <person name="Hauser L."/>
            <person name="Chang Y.J."/>
            <person name="Jeffries C.D."/>
            <person name="Kopitz M."/>
            <person name="Bruce D."/>
            <person name="Goodwin L."/>
            <person name="Pitluck S."/>
            <person name="Ovchinnikova G."/>
            <person name="Pati A."/>
            <person name="Ivanova N."/>
            <person name="Mavrommatis K."/>
            <person name="Chen A."/>
            <person name="Palaniappan K."/>
            <person name="Chain P."/>
            <person name="Bristow J."/>
            <person name="Eisen J.A."/>
            <person name="Markowitz V."/>
            <person name="Hugenholtz P."/>
            <person name="Goker M."/>
            <person name="Rohde M."/>
            <person name="Kyrpides N.C."/>
            <person name="Klenk H.P."/>
        </authorList>
    </citation>
    <scope>NUCLEOTIDE SEQUENCE [LARGE SCALE GENOMIC DNA]</scope>
    <source>
        <strain evidence="5">ATCC 700827 / DSM 18053 / CIP 107007 / KCTC 52180 / NS114</strain>
    </source>
</reference>
<dbReference type="InterPro" id="IPR057326">
    <property type="entry name" value="KR_dom"/>
</dbReference>
<dbReference type="GO" id="GO:0016491">
    <property type="term" value="F:oxidoreductase activity"/>
    <property type="evidence" value="ECO:0007669"/>
    <property type="project" value="UniProtKB-KW"/>
</dbReference>
<sequence>MEKIFGEKTLIISGGLGDIGRALALEFARQGAHIGIGDILPENDAAGLLEQIRILEVKAHYRQVDITDPEAVARWVLYVENTLGPPDLIIANAATVTLGGIHDITPAQWARELRVNLDGAFYLAQAATARLLHHGRPGRVVFVGSWAAASVHVHCPSYSVSKAGLRMLCQCMALELAPHQILVNEIAPGYVEAGLSAGIWADNPGLKEVSREKIPIKKIISPQAVAWQAVQLCHPQNEHMTGSTVLMDGGLSLLT</sequence>
<dbReference type="PROSITE" id="PS00061">
    <property type="entry name" value="ADH_SHORT"/>
    <property type="match status" value="1"/>
</dbReference>
<dbReference type="AlphaFoldDB" id="C6VT85"/>
<proteinExistence type="inferred from homology"/>
<dbReference type="STRING" id="471854.Dfer_5255"/>
<dbReference type="Gene3D" id="3.40.50.720">
    <property type="entry name" value="NAD(P)-binding Rossmann-like Domain"/>
    <property type="match status" value="1"/>
</dbReference>
<dbReference type="PANTHER" id="PTHR43669">
    <property type="entry name" value="5-KETO-D-GLUCONATE 5-REDUCTASE"/>
    <property type="match status" value="1"/>
</dbReference>
<protein>
    <submittedName>
        <fullName evidence="4">Short-chain dehydrogenase/reductase SDR</fullName>
    </submittedName>
</protein>
<organism evidence="4 5">
    <name type="scientific">Dyadobacter fermentans (strain ATCC 700827 / DSM 18053 / CIP 107007 / KCTC 52180 / NS114)</name>
    <dbReference type="NCBI Taxonomy" id="471854"/>
    <lineage>
        <taxon>Bacteria</taxon>
        <taxon>Pseudomonadati</taxon>
        <taxon>Bacteroidota</taxon>
        <taxon>Cytophagia</taxon>
        <taxon>Cytophagales</taxon>
        <taxon>Spirosomataceae</taxon>
        <taxon>Dyadobacter</taxon>
    </lineage>
</organism>
<dbReference type="EMBL" id="CP001619">
    <property type="protein sequence ID" value="ACT96449.1"/>
    <property type="molecule type" value="Genomic_DNA"/>
</dbReference>
<accession>C6VT85</accession>
<dbReference type="PRINTS" id="PR00081">
    <property type="entry name" value="GDHRDH"/>
</dbReference>
<evidence type="ECO:0000313" key="4">
    <source>
        <dbReference type="EMBL" id="ACT96449.1"/>
    </source>
</evidence>
<dbReference type="KEGG" id="dfe:Dfer_5255"/>
<dbReference type="InterPro" id="IPR002347">
    <property type="entry name" value="SDR_fam"/>
</dbReference>
<dbReference type="RefSeq" id="WP_015814690.1">
    <property type="nucleotide sequence ID" value="NC_013037.1"/>
</dbReference>
<dbReference type="HOGENOM" id="CLU_010194_1_1_10"/>